<evidence type="ECO:0000256" key="11">
    <source>
        <dbReference type="SAM" id="Phobius"/>
    </source>
</evidence>
<feature type="transmembrane region" description="Helical" evidence="11">
    <location>
        <begin position="25"/>
        <end position="46"/>
    </location>
</feature>
<keyword evidence="7 9" id="KW-0675">Receptor</keyword>
<keyword evidence="5 9" id="KW-0297">G-protein coupled receptor</keyword>
<dbReference type="CDD" id="cd14967">
    <property type="entry name" value="7tmA_amine_R-like"/>
    <property type="match status" value="1"/>
</dbReference>
<feature type="transmembrane region" description="Helical" evidence="11">
    <location>
        <begin position="187"/>
        <end position="208"/>
    </location>
</feature>
<dbReference type="GO" id="GO:0004930">
    <property type="term" value="F:G protein-coupled receptor activity"/>
    <property type="evidence" value="ECO:0007669"/>
    <property type="project" value="UniProtKB-KW"/>
</dbReference>
<feature type="transmembrane region" description="Helical" evidence="11">
    <location>
        <begin position="520"/>
        <end position="542"/>
    </location>
</feature>
<dbReference type="Pfam" id="PF00001">
    <property type="entry name" value="7tm_1"/>
    <property type="match status" value="2"/>
</dbReference>
<evidence type="ECO:0000256" key="9">
    <source>
        <dbReference type="RuleBase" id="RU000688"/>
    </source>
</evidence>
<proteinExistence type="inferred from homology"/>
<dbReference type="PROSITE" id="PS50262">
    <property type="entry name" value="G_PROTEIN_RECEP_F1_2"/>
    <property type="match status" value="1"/>
</dbReference>
<dbReference type="PROSITE" id="PS00237">
    <property type="entry name" value="G_PROTEIN_RECEP_F1_1"/>
    <property type="match status" value="1"/>
</dbReference>
<dbReference type="PRINTS" id="PR00237">
    <property type="entry name" value="GPCRRHODOPSN"/>
</dbReference>
<evidence type="ECO:0000256" key="5">
    <source>
        <dbReference type="ARBA" id="ARBA00023040"/>
    </source>
</evidence>
<evidence type="ECO:0000256" key="7">
    <source>
        <dbReference type="ARBA" id="ARBA00023170"/>
    </source>
</evidence>
<protein>
    <submittedName>
        <fullName evidence="14 15">G_PROTEIN_RECEP_F1_2 domain-containing protein</fullName>
    </submittedName>
</protein>
<dbReference type="WBParaSite" id="TCONS_00014178.p1">
    <property type="protein sequence ID" value="TCONS_00014178.p1"/>
    <property type="gene ID" value="XLOC_009387"/>
</dbReference>
<comment type="similarity">
    <text evidence="9">Belongs to the G-protein coupled receptor 1 family.</text>
</comment>
<dbReference type="SMART" id="SM01381">
    <property type="entry name" value="7TM_GPCR_Srsx"/>
    <property type="match status" value="1"/>
</dbReference>
<dbReference type="AlphaFoldDB" id="A0A913HJV2"/>
<feature type="domain" description="G-protein coupled receptors family 1 profile" evidence="12">
    <location>
        <begin position="37"/>
        <end position="573"/>
    </location>
</feature>
<keyword evidence="3 9" id="KW-0812">Transmembrane</keyword>
<feature type="region of interest" description="Disordered" evidence="10">
    <location>
        <begin position="255"/>
        <end position="278"/>
    </location>
</feature>
<feature type="transmembrane region" description="Helical" evidence="11">
    <location>
        <begin position="137"/>
        <end position="159"/>
    </location>
</feature>
<keyword evidence="6 11" id="KW-0472">Membrane</keyword>
<dbReference type="GO" id="GO:0005886">
    <property type="term" value="C:plasma membrane"/>
    <property type="evidence" value="ECO:0007669"/>
    <property type="project" value="UniProtKB-SubCell"/>
</dbReference>
<comment type="subcellular location">
    <subcellularLocation>
        <location evidence="1">Cell membrane</location>
        <topology evidence="1">Multi-pass membrane protein</topology>
    </subcellularLocation>
</comment>
<dbReference type="Gene3D" id="1.20.1070.10">
    <property type="entry name" value="Rhodopsin 7-helix transmembrane proteins"/>
    <property type="match status" value="2"/>
</dbReference>
<dbReference type="InterPro" id="IPR000276">
    <property type="entry name" value="GPCR_Rhodpsn"/>
</dbReference>
<feature type="transmembrane region" description="Helical" evidence="11">
    <location>
        <begin position="58"/>
        <end position="83"/>
    </location>
</feature>
<evidence type="ECO:0000259" key="12">
    <source>
        <dbReference type="PROSITE" id="PS50262"/>
    </source>
</evidence>
<evidence type="ECO:0000256" key="3">
    <source>
        <dbReference type="ARBA" id="ARBA00022692"/>
    </source>
</evidence>
<evidence type="ECO:0000313" key="14">
    <source>
        <dbReference type="WBParaSite" id="SSTP_0000264800.1"/>
    </source>
</evidence>
<dbReference type="Proteomes" id="UP000035681">
    <property type="component" value="Unplaced"/>
</dbReference>
<dbReference type="SUPFAM" id="SSF81321">
    <property type="entry name" value="Family A G protein-coupled receptor-like"/>
    <property type="match status" value="1"/>
</dbReference>
<dbReference type="PANTHER" id="PTHR24248">
    <property type="entry name" value="ADRENERGIC RECEPTOR-RELATED G-PROTEIN COUPLED RECEPTOR"/>
    <property type="match status" value="1"/>
</dbReference>
<evidence type="ECO:0000256" key="10">
    <source>
        <dbReference type="SAM" id="MobiDB-lite"/>
    </source>
</evidence>
<evidence type="ECO:0000256" key="6">
    <source>
        <dbReference type="ARBA" id="ARBA00023136"/>
    </source>
</evidence>
<evidence type="ECO:0000256" key="4">
    <source>
        <dbReference type="ARBA" id="ARBA00022989"/>
    </source>
</evidence>
<reference evidence="14" key="1">
    <citation type="submission" date="2022-10" db="UniProtKB">
        <authorList>
            <consortium name="WormBaseParasite"/>
        </authorList>
    </citation>
    <scope>IDENTIFICATION</scope>
</reference>
<keyword evidence="13" id="KW-1185">Reference proteome</keyword>
<keyword evidence="8 9" id="KW-0807">Transducer</keyword>
<feature type="transmembrane region" description="Helical" evidence="11">
    <location>
        <begin position="95"/>
        <end position="116"/>
    </location>
</feature>
<feature type="compositionally biased region" description="Acidic residues" evidence="10">
    <location>
        <begin position="255"/>
        <end position="264"/>
    </location>
</feature>
<dbReference type="FunFam" id="1.20.1070.10:FF:000248">
    <property type="entry name" value="5-hydroxytryptamine receptor 1A-beta"/>
    <property type="match status" value="1"/>
</dbReference>
<organism evidence="14">
    <name type="scientific">Strongyloides stercoralis</name>
    <name type="common">Threadworm</name>
    <dbReference type="NCBI Taxonomy" id="6248"/>
    <lineage>
        <taxon>Eukaryota</taxon>
        <taxon>Metazoa</taxon>
        <taxon>Ecdysozoa</taxon>
        <taxon>Nematoda</taxon>
        <taxon>Chromadorea</taxon>
        <taxon>Rhabditida</taxon>
        <taxon>Tylenchina</taxon>
        <taxon>Panagrolaimomorpha</taxon>
        <taxon>Strongyloidoidea</taxon>
        <taxon>Strongyloididae</taxon>
        <taxon>Strongyloides</taxon>
    </lineage>
</organism>
<evidence type="ECO:0000313" key="13">
    <source>
        <dbReference type="Proteomes" id="UP000035681"/>
    </source>
</evidence>
<evidence type="ECO:0000256" key="1">
    <source>
        <dbReference type="ARBA" id="ARBA00004651"/>
    </source>
</evidence>
<evidence type="ECO:0000313" key="15">
    <source>
        <dbReference type="WBParaSite" id="TCONS_00014178.p1"/>
    </source>
</evidence>
<evidence type="ECO:0000256" key="8">
    <source>
        <dbReference type="ARBA" id="ARBA00023224"/>
    </source>
</evidence>
<sequence length="601" mass="68696">MESTITDIAILSNDNGTIFVTFKGIALFLLVVWTIIANSLVFIVLYKNPRLQTVPNLLVGNLAFSDLCLSLIVLPLSSVYALAGEWIFPESLCVIFVSADILCCTASIWNLSIVGLDRYWAITSPVAYMQKRNKKTAFYMIISVWIFSSIISLAPLLGWKQIASHGNYRIINSKAICDFLDLPSYTIYSATGSFFIPTIVMFFVYFKIYRAFAKHRQRQIYRQKLAVSSHVIKKHIESTILHEISHVLPTSDEFAKDDDEEENESNSSNSRQKDNNTSITIIRSSYDSKITISNNTKPVNDVIIEEDEEVINEEFESILSKDIEENNDDNNIMEVSNDNVLLNYNANNDNQLNIDLIQITSMKENDKNNVNDDGNFKSIILQEKKIENGIKNDILKNEKENLGYVVICTKKSINSKKHSIIGKPSAVIRNKKNNISNRLLNRVPSGPKKKKNYEKQVVFKNNSKDFEKERKNSTELASMVYEKIHKRHIRREKGMNNIRSSLRSKPKAISAAKERRGVKVLGIILGCFTICWTPFFVMYVVIQFCQTCTINPHIEMFITWLGYSNSAMNPIIYTVFNRDYQIALKRLFTNPEKASLLGSRR</sequence>
<evidence type="ECO:0000256" key="2">
    <source>
        <dbReference type="ARBA" id="ARBA00022475"/>
    </source>
</evidence>
<dbReference type="WBParaSite" id="SSTP_0000264800.1">
    <property type="protein sequence ID" value="SSTP_0000264800.1"/>
    <property type="gene ID" value="SSTP_0000264800"/>
</dbReference>
<dbReference type="InterPro" id="IPR017452">
    <property type="entry name" value="GPCR_Rhodpsn_7TM"/>
</dbReference>
<keyword evidence="4 11" id="KW-1133">Transmembrane helix</keyword>
<accession>A0A913HJV2</accession>
<name>A0A913HJV2_STRER</name>
<dbReference type="PANTHER" id="PTHR24248:SF151">
    <property type="entry name" value="TYRAMINE RECEPTOR TYRA-2"/>
    <property type="match status" value="1"/>
</dbReference>
<keyword evidence="2" id="KW-1003">Cell membrane</keyword>